<dbReference type="InterPro" id="IPR001789">
    <property type="entry name" value="Sig_transdc_resp-reg_receiver"/>
</dbReference>
<dbReference type="KEGG" id="tgr:Tgr7_3149"/>
<dbReference type="HOGENOM" id="CLU_000445_11_28_6"/>
<dbReference type="NCBIfam" id="TIGR00254">
    <property type="entry name" value="GGDEF"/>
    <property type="match status" value="1"/>
</dbReference>
<dbReference type="PROSITE" id="PS50110">
    <property type="entry name" value="RESPONSE_REGULATORY"/>
    <property type="match status" value="1"/>
</dbReference>
<dbReference type="Proteomes" id="UP000002383">
    <property type="component" value="Chromosome"/>
</dbReference>
<dbReference type="InterPro" id="IPR029787">
    <property type="entry name" value="Nucleotide_cyclase"/>
</dbReference>
<evidence type="ECO:0000256" key="2">
    <source>
        <dbReference type="PROSITE-ProRule" id="PRU00169"/>
    </source>
</evidence>
<dbReference type="Gene3D" id="3.40.50.2300">
    <property type="match status" value="1"/>
</dbReference>
<name>B8GQJ4_THISH</name>
<dbReference type="SMART" id="SM00267">
    <property type="entry name" value="GGDEF"/>
    <property type="match status" value="1"/>
</dbReference>
<gene>
    <name evidence="5" type="ordered locus">Tgr7_3149</name>
</gene>
<feature type="domain" description="Response regulatory" evidence="3">
    <location>
        <begin position="24"/>
        <end position="143"/>
    </location>
</feature>
<dbReference type="InterPro" id="IPR050595">
    <property type="entry name" value="Bact_response_regulator"/>
</dbReference>
<dbReference type="InterPro" id="IPR043128">
    <property type="entry name" value="Rev_trsase/Diguanyl_cyclase"/>
</dbReference>
<dbReference type="eggNOG" id="COG3706">
    <property type="taxonomic scope" value="Bacteria"/>
</dbReference>
<dbReference type="OrthoDB" id="9812260at2"/>
<dbReference type="InterPro" id="IPR000160">
    <property type="entry name" value="GGDEF_dom"/>
</dbReference>
<keyword evidence="1 2" id="KW-0597">Phosphoprotein</keyword>
<dbReference type="Pfam" id="PF00990">
    <property type="entry name" value="GGDEF"/>
    <property type="match status" value="1"/>
</dbReference>
<evidence type="ECO:0000313" key="6">
    <source>
        <dbReference type="Proteomes" id="UP000002383"/>
    </source>
</evidence>
<organism evidence="5 6">
    <name type="scientific">Thioalkalivibrio sulfidiphilus (strain HL-EbGR7)</name>
    <dbReference type="NCBI Taxonomy" id="396588"/>
    <lineage>
        <taxon>Bacteria</taxon>
        <taxon>Pseudomonadati</taxon>
        <taxon>Pseudomonadota</taxon>
        <taxon>Gammaproteobacteria</taxon>
        <taxon>Chromatiales</taxon>
        <taxon>Ectothiorhodospiraceae</taxon>
        <taxon>Thioalkalivibrio</taxon>
    </lineage>
</organism>
<protein>
    <submittedName>
        <fullName evidence="5">Response regulator receiver modulated diguanylate cyclase</fullName>
    </submittedName>
</protein>
<dbReference type="Gene3D" id="3.30.70.270">
    <property type="match status" value="1"/>
</dbReference>
<feature type="domain" description="GGDEF" evidence="4">
    <location>
        <begin position="193"/>
        <end position="327"/>
    </location>
</feature>
<dbReference type="CDD" id="cd01949">
    <property type="entry name" value="GGDEF"/>
    <property type="match status" value="1"/>
</dbReference>
<dbReference type="InterPro" id="IPR011006">
    <property type="entry name" value="CheY-like_superfamily"/>
</dbReference>
<dbReference type="SUPFAM" id="SSF55073">
    <property type="entry name" value="Nucleotide cyclase"/>
    <property type="match status" value="1"/>
</dbReference>
<accession>B8GQJ4</accession>
<dbReference type="STRING" id="396588.Tgr7_3149"/>
<dbReference type="SUPFAM" id="SSF52172">
    <property type="entry name" value="CheY-like"/>
    <property type="match status" value="1"/>
</dbReference>
<keyword evidence="6" id="KW-1185">Reference proteome</keyword>
<evidence type="ECO:0000313" key="5">
    <source>
        <dbReference type="EMBL" id="ACL74218.1"/>
    </source>
</evidence>
<evidence type="ECO:0000259" key="4">
    <source>
        <dbReference type="PROSITE" id="PS50887"/>
    </source>
</evidence>
<feature type="modified residue" description="4-aspartylphosphate" evidence="2">
    <location>
        <position position="73"/>
    </location>
</feature>
<dbReference type="PANTHER" id="PTHR44591:SF3">
    <property type="entry name" value="RESPONSE REGULATORY DOMAIN-CONTAINING PROTEIN"/>
    <property type="match status" value="1"/>
</dbReference>
<dbReference type="GO" id="GO:0000160">
    <property type="term" value="P:phosphorelay signal transduction system"/>
    <property type="evidence" value="ECO:0007669"/>
    <property type="project" value="InterPro"/>
</dbReference>
<dbReference type="Pfam" id="PF00072">
    <property type="entry name" value="Response_reg"/>
    <property type="match status" value="1"/>
</dbReference>
<reference evidence="5 6" key="1">
    <citation type="journal article" date="2011" name="Stand. Genomic Sci.">
        <title>Complete genome sequence of 'Thioalkalivibrio sulfidophilus' HL-EbGr7.</title>
        <authorList>
            <person name="Muyzer G."/>
            <person name="Sorokin D.Y."/>
            <person name="Mavromatis K."/>
            <person name="Lapidus A."/>
            <person name="Clum A."/>
            <person name="Ivanova N."/>
            <person name="Pati A."/>
            <person name="d'Haeseleer P."/>
            <person name="Woyke T."/>
            <person name="Kyrpides N.C."/>
        </authorList>
    </citation>
    <scope>NUCLEOTIDE SEQUENCE [LARGE SCALE GENOMIC DNA]</scope>
    <source>
        <strain evidence="5 6">HL-EbGR7</strain>
    </source>
</reference>
<proteinExistence type="predicted"/>
<dbReference type="SMART" id="SM00448">
    <property type="entry name" value="REC"/>
    <property type="match status" value="1"/>
</dbReference>
<sequence>MHATIADSTESAESADSYTIAKPRILVVEDSTTMRKAIRRLLSNDFEVVEADDGDTGWELVRDDPSIQVVFSDLMMPRMNGFMLLRQIRESIHSRISELPVIIITGHEDDEKMRRQAMALGATDFITKPFDSLQLRARAKAHAKFEHTQRRLQQATQALEQRSTIDPLTGLANANYFREHGPVLLSFAIRHGNELSVLRIDVDQYDELFRKRGRQVADKVLVNISKIISGSVRREDTVARVGLSKFAVLMPGANEQVAREVASKIHDLNQKAGYRLGNTRFAMTVSAGLVTPALYENLQFDEVIKLAEARVAKAMASGGNTVVFEEGPPAESRAAPEGRRVALSVEEALILLRTGDTAKVNEQLGPLLRRMFPLLVHANRQLRLGMDGALLQLKNRAKEL</sequence>
<dbReference type="EMBL" id="CP001339">
    <property type="protein sequence ID" value="ACL74218.1"/>
    <property type="molecule type" value="Genomic_DNA"/>
</dbReference>
<evidence type="ECO:0000256" key="1">
    <source>
        <dbReference type="ARBA" id="ARBA00022553"/>
    </source>
</evidence>
<dbReference type="PROSITE" id="PS50887">
    <property type="entry name" value="GGDEF"/>
    <property type="match status" value="1"/>
</dbReference>
<evidence type="ECO:0000259" key="3">
    <source>
        <dbReference type="PROSITE" id="PS50110"/>
    </source>
</evidence>
<dbReference type="PANTHER" id="PTHR44591">
    <property type="entry name" value="STRESS RESPONSE REGULATOR PROTEIN 1"/>
    <property type="match status" value="1"/>
</dbReference>
<dbReference type="RefSeq" id="WP_012639680.1">
    <property type="nucleotide sequence ID" value="NC_011901.1"/>
</dbReference>
<dbReference type="AlphaFoldDB" id="B8GQJ4"/>